<keyword evidence="4 6" id="KW-1133">Transmembrane helix</keyword>
<feature type="transmembrane region" description="Helical" evidence="6">
    <location>
        <begin position="50"/>
        <end position="71"/>
    </location>
</feature>
<feature type="transmembrane region" description="Helical" evidence="6">
    <location>
        <begin position="12"/>
        <end position="30"/>
    </location>
</feature>
<evidence type="ECO:0000259" key="7">
    <source>
        <dbReference type="Pfam" id="PF09335"/>
    </source>
</evidence>
<sequence>MNDRKKQRLKSLLAIAAVLIVMAVICIVAWEPIVQVANDPESFRAWIESHGAWGKICFVGLVVLQIIVAVIPGEPLEIAAGYAFGSLMGTILCVIGSFIGGTLVFLAVRKWGFRVIDPFISREKILSFRLFQNKRRLTFLAFVLFLIPGTPKDVMTYAAGLTGMKLPVWLLITSVARLPSILTSTISGDALGLQEYSIAIIVFCITAALSIAGFFFYRYWNNRHTQE</sequence>
<dbReference type="GO" id="GO:0005886">
    <property type="term" value="C:plasma membrane"/>
    <property type="evidence" value="ECO:0007669"/>
    <property type="project" value="UniProtKB-SubCell"/>
</dbReference>
<reference evidence="8" key="2">
    <citation type="journal article" date="2021" name="PeerJ">
        <title>Extensive microbial diversity within the chicken gut microbiome revealed by metagenomics and culture.</title>
        <authorList>
            <person name="Gilroy R."/>
            <person name="Ravi A."/>
            <person name="Getino M."/>
            <person name="Pursley I."/>
            <person name="Horton D.L."/>
            <person name="Alikhan N.F."/>
            <person name="Baker D."/>
            <person name="Gharbi K."/>
            <person name="Hall N."/>
            <person name="Watson M."/>
            <person name="Adriaenssens E.M."/>
            <person name="Foster-Nyarko E."/>
            <person name="Jarju S."/>
            <person name="Secka A."/>
            <person name="Antonio M."/>
            <person name="Oren A."/>
            <person name="Chaudhuri R.R."/>
            <person name="La Ragione R."/>
            <person name="Hildebrand F."/>
            <person name="Pallen M.J."/>
        </authorList>
    </citation>
    <scope>NUCLEOTIDE SEQUENCE</scope>
    <source>
        <strain evidence="8">13766</strain>
    </source>
</reference>
<keyword evidence="2 6" id="KW-1003">Cell membrane</keyword>
<organism evidence="8 9">
    <name type="scientific">Candidatus Alectryocaccomicrobium excrementavium</name>
    <dbReference type="NCBI Taxonomy" id="2840668"/>
    <lineage>
        <taxon>Bacteria</taxon>
        <taxon>Bacillati</taxon>
        <taxon>Bacillota</taxon>
        <taxon>Clostridia</taxon>
        <taxon>Candidatus Alectryocaccomicrobium</taxon>
    </lineage>
</organism>
<dbReference type="PANTHER" id="PTHR12677:SF59">
    <property type="entry name" value="GOLGI APPARATUS MEMBRANE PROTEIN TVP38-RELATED"/>
    <property type="match status" value="1"/>
</dbReference>
<evidence type="ECO:0000256" key="3">
    <source>
        <dbReference type="ARBA" id="ARBA00022692"/>
    </source>
</evidence>
<feature type="transmembrane region" description="Helical" evidence="6">
    <location>
        <begin position="198"/>
        <end position="217"/>
    </location>
</feature>
<dbReference type="InterPro" id="IPR032816">
    <property type="entry name" value="VTT_dom"/>
</dbReference>
<feature type="transmembrane region" description="Helical" evidence="6">
    <location>
        <begin position="166"/>
        <end position="186"/>
    </location>
</feature>
<evidence type="ECO:0000256" key="2">
    <source>
        <dbReference type="ARBA" id="ARBA00022475"/>
    </source>
</evidence>
<keyword evidence="5 6" id="KW-0472">Membrane</keyword>
<evidence type="ECO:0000313" key="9">
    <source>
        <dbReference type="Proteomes" id="UP000824140"/>
    </source>
</evidence>
<dbReference type="PANTHER" id="PTHR12677">
    <property type="entry name" value="GOLGI APPARATUS MEMBRANE PROTEIN TVP38-RELATED"/>
    <property type="match status" value="1"/>
</dbReference>
<dbReference type="EMBL" id="DVJN01000199">
    <property type="protein sequence ID" value="HIS93413.1"/>
    <property type="molecule type" value="Genomic_DNA"/>
</dbReference>
<proteinExistence type="inferred from homology"/>
<protein>
    <recommendedName>
        <fullName evidence="6">TVP38/TMEM64 family membrane protein</fullName>
    </recommendedName>
</protein>
<feature type="transmembrane region" description="Helical" evidence="6">
    <location>
        <begin position="137"/>
        <end position="154"/>
    </location>
</feature>
<dbReference type="Pfam" id="PF09335">
    <property type="entry name" value="VTT_dom"/>
    <property type="match status" value="1"/>
</dbReference>
<evidence type="ECO:0000256" key="1">
    <source>
        <dbReference type="ARBA" id="ARBA00004651"/>
    </source>
</evidence>
<evidence type="ECO:0000256" key="5">
    <source>
        <dbReference type="ARBA" id="ARBA00023136"/>
    </source>
</evidence>
<feature type="transmembrane region" description="Helical" evidence="6">
    <location>
        <begin position="83"/>
        <end position="108"/>
    </location>
</feature>
<keyword evidence="3 6" id="KW-0812">Transmembrane</keyword>
<evidence type="ECO:0000256" key="6">
    <source>
        <dbReference type="RuleBase" id="RU366058"/>
    </source>
</evidence>
<comment type="subcellular location">
    <subcellularLocation>
        <location evidence="1 6">Cell membrane</location>
        <topology evidence="1 6">Multi-pass membrane protein</topology>
    </subcellularLocation>
</comment>
<dbReference type="InterPro" id="IPR015414">
    <property type="entry name" value="TMEM64"/>
</dbReference>
<evidence type="ECO:0000256" key="4">
    <source>
        <dbReference type="ARBA" id="ARBA00022989"/>
    </source>
</evidence>
<dbReference type="AlphaFoldDB" id="A0A9D1G275"/>
<evidence type="ECO:0000313" key="8">
    <source>
        <dbReference type="EMBL" id="HIS93413.1"/>
    </source>
</evidence>
<name>A0A9D1G275_9FIRM</name>
<comment type="caution">
    <text evidence="8">The sequence shown here is derived from an EMBL/GenBank/DDBJ whole genome shotgun (WGS) entry which is preliminary data.</text>
</comment>
<gene>
    <name evidence="8" type="ORF">IAA84_10390</name>
</gene>
<accession>A0A9D1G275</accession>
<feature type="domain" description="VTT" evidence="7">
    <location>
        <begin position="71"/>
        <end position="189"/>
    </location>
</feature>
<comment type="similarity">
    <text evidence="6">Belongs to the TVP38/TMEM64 family.</text>
</comment>
<reference evidence="8" key="1">
    <citation type="submission" date="2020-10" db="EMBL/GenBank/DDBJ databases">
        <authorList>
            <person name="Gilroy R."/>
        </authorList>
    </citation>
    <scope>NUCLEOTIDE SEQUENCE</scope>
    <source>
        <strain evidence="8">13766</strain>
    </source>
</reference>
<dbReference type="Proteomes" id="UP000824140">
    <property type="component" value="Unassembled WGS sequence"/>
</dbReference>